<reference evidence="2" key="1">
    <citation type="journal article" date="2012" name="Proc. Natl. Acad. Sci. U.S.A.">
        <title>Antigenic diversity is generated by distinct evolutionary mechanisms in African trypanosome species.</title>
        <authorList>
            <person name="Jackson A.P."/>
            <person name="Berry A."/>
            <person name="Aslett M."/>
            <person name="Allison H.C."/>
            <person name="Burton P."/>
            <person name="Vavrova-Anderson J."/>
            <person name="Brown R."/>
            <person name="Browne H."/>
            <person name="Corton N."/>
            <person name="Hauser H."/>
            <person name="Gamble J."/>
            <person name="Gilderthorp R."/>
            <person name="Marcello L."/>
            <person name="McQuillan J."/>
            <person name="Otto T.D."/>
            <person name="Quail M.A."/>
            <person name="Sanders M.J."/>
            <person name="van Tonder A."/>
            <person name="Ginger M.L."/>
            <person name="Field M.C."/>
            <person name="Barry J.D."/>
            <person name="Hertz-Fowler C."/>
            <person name="Berriman M."/>
        </authorList>
    </citation>
    <scope>NUCLEOTIDE SEQUENCE</scope>
    <source>
        <strain evidence="2">Y486</strain>
    </source>
</reference>
<dbReference type="InterPro" id="IPR051177">
    <property type="entry name" value="CIK-Related_Protein"/>
</dbReference>
<evidence type="ECO:0000313" key="2">
    <source>
        <dbReference type="EMBL" id="CCC51402.1"/>
    </source>
</evidence>
<dbReference type="InterPro" id="IPR000719">
    <property type="entry name" value="Prot_kinase_dom"/>
</dbReference>
<dbReference type="PANTHER" id="PTHR12984:SF6">
    <property type="entry name" value="SCY1-LIKE PROTEIN 2"/>
    <property type="match status" value="1"/>
</dbReference>
<dbReference type="SUPFAM" id="SSF56112">
    <property type="entry name" value="Protein kinase-like (PK-like)"/>
    <property type="match status" value="1"/>
</dbReference>
<dbReference type="PROSITE" id="PS50011">
    <property type="entry name" value="PROTEIN_KINASE_DOM"/>
    <property type="match status" value="1"/>
</dbReference>
<feature type="domain" description="Protein kinase" evidence="1">
    <location>
        <begin position="21"/>
        <end position="378"/>
    </location>
</feature>
<evidence type="ECO:0000259" key="1">
    <source>
        <dbReference type="PROSITE" id="PS50011"/>
    </source>
</evidence>
<dbReference type="AlphaFoldDB" id="G0U699"/>
<sequence length="502" mass="55404">MLAKVTGKIASALNTDPLAGYELGVRKFRGGRHNLVHIQDAVEISSNRPVSVVSIEVKDVVARCASAEESQLVLDSFKAGVTLLTKLRHPAILQVVKPLVEGKTRRRFVTERISSLVSLELSCGSLSKQEKILGLLNCSKAIEFMHQSVGYLLLDFSPSAICIVEGKWKIFDLSQAVSIERADDIKCGCPLTSIAAPMLDYCSTEVVDALSPKQMEIDDLFVTGGNKSVKAPDSDVFSFVIVCAEVLSGRKAFNCGNDATLRQRQYLSVELEVSKWFSGRPLSSPRPSLSALRKDTCFVSSDVLLLTTLEEYDLLTDEQRFSTLKGIYDGLGRSAFDEAVIVRLIIPLMCREAMQESRRRYAVPILMQCCGCLSEQTFAGFLREYIIGLLRAVIAADNLSRCLDVAEVVLGKFDLLSKHFRTDDERNTILLPFLERCVDPAVDGTNVVRMAVDCISQFTQSYGNLRFSDGLPSRLIKIASSCKKKHDFFVSLLGVRAQVCLS</sequence>
<organism evidence="2">
    <name type="scientific">Trypanosoma vivax (strain Y486)</name>
    <dbReference type="NCBI Taxonomy" id="1055687"/>
    <lineage>
        <taxon>Eukaryota</taxon>
        <taxon>Discoba</taxon>
        <taxon>Euglenozoa</taxon>
        <taxon>Kinetoplastea</taxon>
        <taxon>Metakinetoplastina</taxon>
        <taxon>Trypanosomatida</taxon>
        <taxon>Trypanosomatidae</taxon>
        <taxon>Trypanosoma</taxon>
        <taxon>Duttonella</taxon>
    </lineage>
</organism>
<protein>
    <recommendedName>
        <fullName evidence="1">Protein kinase domain-containing protein</fullName>
    </recommendedName>
</protein>
<dbReference type="OMA" id="WFVTERV"/>
<dbReference type="VEuPathDB" id="TriTrypDB:TvY486_1004530"/>
<dbReference type="PANTHER" id="PTHR12984">
    <property type="entry name" value="SCY1-RELATED S/T PROTEIN KINASE-LIKE"/>
    <property type="match status" value="1"/>
</dbReference>
<dbReference type="Gene3D" id="1.10.510.10">
    <property type="entry name" value="Transferase(Phosphotransferase) domain 1"/>
    <property type="match status" value="1"/>
</dbReference>
<name>G0U699_TRYVY</name>
<gene>
    <name evidence="2" type="ORF">TVY486_1004530</name>
</gene>
<dbReference type="GO" id="GO:0005524">
    <property type="term" value="F:ATP binding"/>
    <property type="evidence" value="ECO:0007669"/>
    <property type="project" value="InterPro"/>
</dbReference>
<dbReference type="InterPro" id="IPR011009">
    <property type="entry name" value="Kinase-like_dom_sf"/>
</dbReference>
<dbReference type="EMBL" id="HE573026">
    <property type="protein sequence ID" value="CCC51402.1"/>
    <property type="molecule type" value="Genomic_DNA"/>
</dbReference>
<accession>G0U699</accession>
<dbReference type="GO" id="GO:0004672">
    <property type="term" value="F:protein kinase activity"/>
    <property type="evidence" value="ECO:0007669"/>
    <property type="project" value="InterPro"/>
</dbReference>
<proteinExistence type="predicted"/>